<evidence type="ECO:0000313" key="3">
    <source>
        <dbReference type="EMBL" id="MCP9292219.1"/>
    </source>
</evidence>
<dbReference type="RefSeq" id="WP_255135096.1">
    <property type="nucleotide sequence ID" value="NZ_JANDBC010000002.1"/>
</dbReference>
<dbReference type="EMBL" id="JANDBC010000002">
    <property type="protein sequence ID" value="MCP9292219.1"/>
    <property type="molecule type" value="Genomic_DNA"/>
</dbReference>
<dbReference type="Pfam" id="PF00534">
    <property type="entry name" value="Glycos_transf_1"/>
    <property type="match status" value="1"/>
</dbReference>
<comment type="caution">
    <text evidence="3">The sequence shown here is derived from an EMBL/GenBank/DDBJ whole genome shotgun (WGS) entry which is preliminary data.</text>
</comment>
<dbReference type="PANTHER" id="PTHR45947:SF3">
    <property type="entry name" value="SULFOQUINOVOSYL TRANSFERASE SQD2"/>
    <property type="match status" value="1"/>
</dbReference>
<dbReference type="Pfam" id="PF13439">
    <property type="entry name" value="Glyco_transf_4"/>
    <property type="match status" value="1"/>
</dbReference>
<protein>
    <submittedName>
        <fullName evidence="3">Glycosyltransferase</fullName>
        <ecNumber evidence="3">2.4.-.-</ecNumber>
    </submittedName>
</protein>
<keyword evidence="3" id="KW-0808">Transferase</keyword>
<keyword evidence="3" id="KW-0328">Glycosyltransferase</keyword>
<dbReference type="SUPFAM" id="SSF53756">
    <property type="entry name" value="UDP-Glycosyltransferase/glycogen phosphorylase"/>
    <property type="match status" value="1"/>
</dbReference>
<dbReference type="PANTHER" id="PTHR45947">
    <property type="entry name" value="SULFOQUINOVOSYL TRANSFERASE SQD2"/>
    <property type="match status" value="1"/>
</dbReference>
<proteinExistence type="predicted"/>
<sequence length="391" mass="43811">MKIIDVAEFYTDQGGGVKTYINQKLQAGKKHGHDIVIVAPGEDWGEEERYGGRVIWVKGPRLPVDWRYYILWREKAVHEILDREKPDVVEGSSPWTGGWFAGRWKGDAVKTFIFHQDPVAAYPHTIFGNMLGFDRVDKLFGFYWKYLQRLSSNFDATIVSGEWLGERIDNYGVNNPIPVPFGIDKDFFSPSRRDPELRKKLLSDFGLPESAKLMIAISRHHPEKRLGSLIDGFHAAAEEEPMALIVFGDGPIRKYVDFKANQSPHVKLMGFTENRDELANILASCDYFVHGSSAETYGIVVAEAVCSGLPVVVPQRGGAGDIANPDIAETFTAGDSSSLKKALLDIISRDRDELVAACKLAASEDIGTMDDHFKLLFKKYEQLVEQKNTVL</sequence>
<gene>
    <name evidence="3" type="ORF">NM125_11595</name>
</gene>
<dbReference type="GO" id="GO:0016757">
    <property type="term" value="F:glycosyltransferase activity"/>
    <property type="evidence" value="ECO:0007669"/>
    <property type="project" value="UniProtKB-KW"/>
</dbReference>
<dbReference type="Gene3D" id="3.40.50.2000">
    <property type="entry name" value="Glycogen Phosphorylase B"/>
    <property type="match status" value="2"/>
</dbReference>
<evidence type="ECO:0000259" key="1">
    <source>
        <dbReference type="Pfam" id="PF00534"/>
    </source>
</evidence>
<accession>A0A9X2L4N1</accession>
<dbReference type="InterPro" id="IPR050194">
    <property type="entry name" value="Glycosyltransferase_grp1"/>
</dbReference>
<evidence type="ECO:0000313" key="4">
    <source>
        <dbReference type="Proteomes" id="UP001139125"/>
    </source>
</evidence>
<dbReference type="AlphaFoldDB" id="A0A9X2L4N1"/>
<evidence type="ECO:0000259" key="2">
    <source>
        <dbReference type="Pfam" id="PF13439"/>
    </source>
</evidence>
<feature type="domain" description="Glycosyl transferase family 1" evidence="1">
    <location>
        <begin position="204"/>
        <end position="354"/>
    </location>
</feature>
<dbReference type="InterPro" id="IPR001296">
    <property type="entry name" value="Glyco_trans_1"/>
</dbReference>
<organism evidence="3 4">
    <name type="scientific">Gracilimonas sediminicola</name>
    <dbReference type="NCBI Taxonomy" id="2952158"/>
    <lineage>
        <taxon>Bacteria</taxon>
        <taxon>Pseudomonadati</taxon>
        <taxon>Balneolota</taxon>
        <taxon>Balneolia</taxon>
        <taxon>Balneolales</taxon>
        <taxon>Balneolaceae</taxon>
        <taxon>Gracilimonas</taxon>
    </lineage>
</organism>
<dbReference type="EC" id="2.4.-.-" evidence="3"/>
<name>A0A9X2L4N1_9BACT</name>
<dbReference type="Proteomes" id="UP001139125">
    <property type="component" value="Unassembled WGS sequence"/>
</dbReference>
<dbReference type="InterPro" id="IPR028098">
    <property type="entry name" value="Glyco_trans_4-like_N"/>
</dbReference>
<reference evidence="3" key="1">
    <citation type="submission" date="2022-06" db="EMBL/GenBank/DDBJ databases">
        <title>Gracilimonas sp. CAU 1638 isolated from sea sediment.</title>
        <authorList>
            <person name="Kim W."/>
        </authorList>
    </citation>
    <scope>NUCLEOTIDE SEQUENCE</scope>
    <source>
        <strain evidence="3">CAU 1638</strain>
    </source>
</reference>
<keyword evidence="4" id="KW-1185">Reference proteome</keyword>
<feature type="domain" description="Glycosyltransferase subfamily 4-like N-terminal" evidence="2">
    <location>
        <begin position="15"/>
        <end position="184"/>
    </location>
</feature>